<keyword evidence="3" id="KW-1185">Reference proteome</keyword>
<reference evidence="2 3" key="1">
    <citation type="submission" date="2020-03" db="EMBL/GenBank/DDBJ databases">
        <title>Genomic Encyclopedia of Type Strains, Phase IV (KMG-IV): sequencing the most valuable type-strain genomes for metagenomic binning, comparative biology and taxonomic classification.</title>
        <authorList>
            <person name="Goeker M."/>
        </authorList>
    </citation>
    <scope>NUCLEOTIDE SEQUENCE [LARGE SCALE GENOMIC DNA]</scope>
    <source>
        <strain evidence="2 3">DSM 103870</strain>
    </source>
</reference>
<organism evidence="2 3">
    <name type="scientific">Pseudochelatococcus lubricantis</name>
    <dbReference type="NCBI Taxonomy" id="1538102"/>
    <lineage>
        <taxon>Bacteria</taxon>
        <taxon>Pseudomonadati</taxon>
        <taxon>Pseudomonadota</taxon>
        <taxon>Alphaproteobacteria</taxon>
        <taxon>Hyphomicrobiales</taxon>
        <taxon>Chelatococcaceae</taxon>
        <taxon>Pseudochelatococcus</taxon>
    </lineage>
</organism>
<dbReference type="NCBIfam" id="TIGR02318">
    <property type="entry name" value="phosphono_phnM"/>
    <property type="match status" value="1"/>
</dbReference>
<dbReference type="InterPro" id="IPR006680">
    <property type="entry name" value="Amidohydro-rel"/>
</dbReference>
<dbReference type="SUPFAM" id="SSF51338">
    <property type="entry name" value="Composite domain of metallo-dependent hydrolases"/>
    <property type="match status" value="1"/>
</dbReference>
<dbReference type="InterPro" id="IPR012696">
    <property type="entry name" value="PhnM"/>
</dbReference>
<sequence>MGQTMWLSDLEIVLADRVIERGAVRIEDGWIAEIRETPVTGADFTGGGRLLLPGFIDMHGDMIEKEVEPRPNVRMPLELGIYELDKRLASSGITTAYAALSFNAGNVQGHIRSEDNTRRLIETLMAMKGELLVDHRVHARFEVTFTRALGVVEALLRQGAVDLISLMDHTPGQGQYRDIEKHIAHVAAARKIGTAEAAEHVRQRIAQRDEAGDSMEVVQGLAGLAREHGVILASHDDDSAAKVALLHGLGVTISEFPVTMEAAAEARRLGLATAMGAPNALRGLSYSGNLSAREAFAAGLLDILASDYHPPAILPAVLALGETGTGGLPAAAALATANPAAALGLSDRGRIAEGMRADLVIAERGRIPRLRATIRGGRPIWSDGVIGPLPATTA</sequence>
<dbReference type="Pfam" id="PF01979">
    <property type="entry name" value="Amidohydro_1"/>
    <property type="match status" value="1"/>
</dbReference>
<dbReference type="EMBL" id="JAASQI010000003">
    <property type="protein sequence ID" value="NIJ57584.1"/>
    <property type="molecule type" value="Genomic_DNA"/>
</dbReference>
<dbReference type="PANTHER" id="PTHR43135:SF3">
    <property type="entry name" value="ALPHA-D-RIBOSE 1-METHYLPHOSPHONATE 5-TRIPHOSPHATE DIPHOSPHATASE"/>
    <property type="match status" value="1"/>
</dbReference>
<dbReference type="InterPro" id="IPR032466">
    <property type="entry name" value="Metal_Hydrolase"/>
</dbReference>
<name>A0ABX0UZ68_9HYPH</name>
<dbReference type="EC" id="3.6.1.63" evidence="2"/>
<dbReference type="Gene3D" id="3.20.20.140">
    <property type="entry name" value="Metal-dependent hydrolases"/>
    <property type="match status" value="1"/>
</dbReference>
<keyword evidence="2" id="KW-0378">Hydrolase</keyword>
<accession>A0ABX0UZ68</accession>
<dbReference type="GO" id="GO:0016787">
    <property type="term" value="F:hydrolase activity"/>
    <property type="evidence" value="ECO:0007669"/>
    <property type="project" value="UniProtKB-KW"/>
</dbReference>
<protein>
    <submittedName>
        <fullName evidence="2">Alpha-D-ribose 1-methylphosphonate 5-triphosphate diphosphatase</fullName>
        <ecNumber evidence="2">3.6.1.63</ecNumber>
    </submittedName>
</protein>
<dbReference type="InterPro" id="IPR051781">
    <property type="entry name" value="Metallo-dep_Hydrolase"/>
</dbReference>
<gene>
    <name evidence="2" type="ORF">FHS82_001420</name>
</gene>
<dbReference type="PANTHER" id="PTHR43135">
    <property type="entry name" value="ALPHA-D-RIBOSE 1-METHYLPHOSPHONATE 5-TRIPHOSPHATE DIPHOSPHATASE"/>
    <property type="match status" value="1"/>
</dbReference>
<dbReference type="InterPro" id="IPR011059">
    <property type="entry name" value="Metal-dep_hydrolase_composite"/>
</dbReference>
<dbReference type="Proteomes" id="UP001429580">
    <property type="component" value="Unassembled WGS sequence"/>
</dbReference>
<dbReference type="NCBIfam" id="NF011990">
    <property type="entry name" value="PRK15446.2-6"/>
    <property type="match status" value="1"/>
</dbReference>
<comment type="caution">
    <text evidence="2">The sequence shown here is derived from an EMBL/GenBank/DDBJ whole genome shotgun (WGS) entry which is preliminary data.</text>
</comment>
<dbReference type="NCBIfam" id="NF011988">
    <property type="entry name" value="PRK15446.2-4"/>
    <property type="match status" value="1"/>
</dbReference>
<dbReference type="NCBIfam" id="NF011984">
    <property type="entry name" value="PRK15446.1-5"/>
    <property type="match status" value="1"/>
</dbReference>
<feature type="domain" description="Amidohydrolase-related" evidence="1">
    <location>
        <begin position="51"/>
        <end position="362"/>
    </location>
</feature>
<dbReference type="PIRSF" id="PIRSF038971">
    <property type="entry name" value="PhnM"/>
    <property type="match status" value="1"/>
</dbReference>
<dbReference type="SUPFAM" id="SSF51556">
    <property type="entry name" value="Metallo-dependent hydrolases"/>
    <property type="match status" value="1"/>
</dbReference>
<dbReference type="NCBIfam" id="NF011987">
    <property type="entry name" value="PRK15446.2-3"/>
    <property type="match status" value="1"/>
</dbReference>
<evidence type="ECO:0000313" key="2">
    <source>
        <dbReference type="EMBL" id="NIJ57584.1"/>
    </source>
</evidence>
<proteinExistence type="predicted"/>
<evidence type="ECO:0000259" key="1">
    <source>
        <dbReference type="Pfam" id="PF01979"/>
    </source>
</evidence>
<evidence type="ECO:0000313" key="3">
    <source>
        <dbReference type="Proteomes" id="UP001429580"/>
    </source>
</evidence>
<dbReference type="Gene3D" id="2.30.40.10">
    <property type="entry name" value="Urease, subunit C, domain 1"/>
    <property type="match status" value="1"/>
</dbReference>